<dbReference type="Pfam" id="PF00332">
    <property type="entry name" value="Glyco_hydro_17"/>
    <property type="match status" value="1"/>
</dbReference>
<organism evidence="6">
    <name type="scientific">Ananas comosus var. bracteatus</name>
    <name type="common">red pineapple</name>
    <dbReference type="NCBI Taxonomy" id="296719"/>
    <lineage>
        <taxon>Eukaryota</taxon>
        <taxon>Viridiplantae</taxon>
        <taxon>Streptophyta</taxon>
        <taxon>Embryophyta</taxon>
        <taxon>Tracheophyta</taxon>
        <taxon>Spermatophyta</taxon>
        <taxon>Magnoliopsida</taxon>
        <taxon>Liliopsida</taxon>
        <taxon>Poales</taxon>
        <taxon>Bromeliaceae</taxon>
        <taxon>Bromelioideae</taxon>
        <taxon>Ananas</taxon>
    </lineage>
</organism>
<proteinExistence type="inferred from homology"/>
<accession>A0A6V7PY11</accession>
<dbReference type="InterPro" id="IPR044965">
    <property type="entry name" value="Glyco_hydro_17_plant"/>
</dbReference>
<name>A0A6V7PY11_ANACO</name>
<dbReference type="Gene3D" id="3.20.20.80">
    <property type="entry name" value="Glycosidases"/>
    <property type="match status" value="1"/>
</dbReference>
<feature type="region of interest" description="Disordered" evidence="5">
    <location>
        <begin position="145"/>
        <end position="167"/>
    </location>
</feature>
<comment type="similarity">
    <text evidence="1 4">Belongs to the glycosyl hydrolase 17 family.</text>
</comment>
<dbReference type="SUPFAM" id="SSF51445">
    <property type="entry name" value="(Trans)glycosidases"/>
    <property type="match status" value="1"/>
</dbReference>
<reference evidence="6" key="1">
    <citation type="submission" date="2020-07" db="EMBL/GenBank/DDBJ databases">
        <authorList>
            <person name="Lin J."/>
        </authorList>
    </citation>
    <scope>NUCLEOTIDE SEQUENCE</scope>
</reference>
<evidence type="ECO:0000313" key="6">
    <source>
        <dbReference type="EMBL" id="CAD1835633.1"/>
    </source>
</evidence>
<evidence type="ECO:0000256" key="4">
    <source>
        <dbReference type="RuleBase" id="RU004335"/>
    </source>
</evidence>
<evidence type="ECO:0000256" key="2">
    <source>
        <dbReference type="ARBA" id="ARBA00022801"/>
    </source>
</evidence>
<feature type="compositionally biased region" description="Low complexity" evidence="5">
    <location>
        <begin position="156"/>
        <end position="167"/>
    </location>
</feature>
<gene>
    <name evidence="6" type="ORF">CB5_LOCUS18844</name>
</gene>
<keyword evidence="3" id="KW-0326">Glycosidase</keyword>
<sequence length="167" mass="18128">MIIAFLIYGKIGGVDGRTHWELWIIVLTPCFAEPSSSACVEDRGKGKREEEKSSLSLSTFLYKPRIRVVAALPNELLAAAASRPGYALRWVQRNVAAYYPAIQIAAMAVDNEMFASPHSSLIALLVPAMTNVHAALVRLRLNGAMKSPSPSPSPRSAPRTCPPQARS</sequence>
<keyword evidence="2" id="KW-0378">Hydrolase</keyword>
<dbReference type="InterPro" id="IPR000490">
    <property type="entry name" value="Glyco_hydro_17"/>
</dbReference>
<evidence type="ECO:0008006" key="7">
    <source>
        <dbReference type="Google" id="ProtNLM"/>
    </source>
</evidence>
<dbReference type="GO" id="GO:0004553">
    <property type="term" value="F:hydrolase activity, hydrolyzing O-glycosyl compounds"/>
    <property type="evidence" value="ECO:0007669"/>
    <property type="project" value="InterPro"/>
</dbReference>
<evidence type="ECO:0000256" key="1">
    <source>
        <dbReference type="ARBA" id="ARBA00008773"/>
    </source>
</evidence>
<protein>
    <recommendedName>
        <fullName evidence="7">Glucan endo-1,3-beta-D-glucosidase</fullName>
    </recommendedName>
</protein>
<evidence type="ECO:0000256" key="5">
    <source>
        <dbReference type="SAM" id="MobiDB-lite"/>
    </source>
</evidence>
<dbReference type="InterPro" id="IPR017853">
    <property type="entry name" value="GH"/>
</dbReference>
<dbReference type="PANTHER" id="PTHR32227">
    <property type="entry name" value="GLUCAN ENDO-1,3-BETA-GLUCOSIDASE BG1-RELATED-RELATED"/>
    <property type="match status" value="1"/>
</dbReference>
<dbReference type="AlphaFoldDB" id="A0A6V7PY11"/>
<evidence type="ECO:0000256" key="3">
    <source>
        <dbReference type="ARBA" id="ARBA00023295"/>
    </source>
</evidence>
<dbReference type="EMBL" id="LR862153">
    <property type="protein sequence ID" value="CAD1835633.1"/>
    <property type="molecule type" value="Genomic_DNA"/>
</dbReference>
<dbReference type="GO" id="GO:0005975">
    <property type="term" value="P:carbohydrate metabolic process"/>
    <property type="evidence" value="ECO:0007669"/>
    <property type="project" value="InterPro"/>
</dbReference>